<dbReference type="InterPro" id="IPR036778">
    <property type="entry name" value="OHCU_decarboxylase_sf"/>
</dbReference>
<dbReference type="NCBIfam" id="NF010372">
    <property type="entry name" value="PRK13798.1"/>
    <property type="match status" value="1"/>
</dbReference>
<evidence type="ECO:0000256" key="1">
    <source>
        <dbReference type="ARBA" id="ARBA00001163"/>
    </source>
</evidence>
<dbReference type="GO" id="GO:0006144">
    <property type="term" value="P:purine nucleobase metabolic process"/>
    <property type="evidence" value="ECO:0007669"/>
    <property type="project" value="UniProtKB-KW"/>
</dbReference>
<reference evidence="8 9" key="1">
    <citation type="submission" date="2017-12" db="EMBL/GenBank/DDBJ databases">
        <title>Characterization of six clinical isolates of Enterochimera gen. nov., a novel genus of the Yersiniaciae family and the three species Enterochimera arupensis sp. nov., Enterochimera coloradensis sp. nov, and Enterochimera californica sp. nov.</title>
        <authorList>
            <person name="Rossi A."/>
            <person name="Fisher M."/>
        </authorList>
    </citation>
    <scope>NUCLEOTIDE SEQUENCE [LARGE SCALE GENOMIC DNA]</scope>
    <source>
        <strain evidence="9">2016-Iso4</strain>
    </source>
</reference>
<dbReference type="NCBIfam" id="TIGR03180">
    <property type="entry name" value="UraD_2"/>
    <property type="match status" value="1"/>
</dbReference>
<dbReference type="InterPro" id="IPR017595">
    <property type="entry name" value="OHCU_decarboxylase-2"/>
</dbReference>
<comment type="catalytic activity">
    <reaction evidence="1">
        <text>5-hydroxy-2-oxo-4-ureido-2,5-dihydro-1H-imidazole-5-carboxylate + H(+) = (S)-allantoin + CO2</text>
        <dbReference type="Rhea" id="RHEA:26301"/>
        <dbReference type="ChEBI" id="CHEBI:15378"/>
        <dbReference type="ChEBI" id="CHEBI:15678"/>
        <dbReference type="ChEBI" id="CHEBI:16526"/>
        <dbReference type="ChEBI" id="CHEBI:58639"/>
        <dbReference type="EC" id="4.1.1.97"/>
    </reaction>
</comment>
<dbReference type="OrthoDB" id="9800909at2"/>
<gene>
    <name evidence="8" type="primary">uraD</name>
    <name evidence="8" type="ORF">CYR32_15700</name>
</gene>
<evidence type="ECO:0000313" key="8">
    <source>
        <dbReference type="EMBL" id="PLR32228.1"/>
    </source>
</evidence>
<dbReference type="Proteomes" id="UP000234503">
    <property type="component" value="Unassembled WGS sequence"/>
</dbReference>
<dbReference type="GO" id="GO:0051997">
    <property type="term" value="F:2-oxo-4-hydroxy-4-carboxy-5-ureidoimidazoline decarboxylase activity"/>
    <property type="evidence" value="ECO:0007669"/>
    <property type="project" value="UniProtKB-EC"/>
</dbReference>
<evidence type="ECO:0000256" key="5">
    <source>
        <dbReference type="ARBA" id="ARBA00022793"/>
    </source>
</evidence>
<keyword evidence="5" id="KW-0210">Decarboxylase</keyword>
<proteinExistence type="predicted"/>
<comment type="pathway">
    <text evidence="2">Purine metabolism; urate degradation; (S)-allantoin from urate: step 3/3.</text>
</comment>
<feature type="domain" description="Oxo-4-hydroxy-4-carboxy-5-ureidoimidazoline decarboxylase" evidence="7">
    <location>
        <begin position="7"/>
        <end position="159"/>
    </location>
</feature>
<dbReference type="EMBL" id="PJZH01000019">
    <property type="protein sequence ID" value="PLR32228.1"/>
    <property type="molecule type" value="Genomic_DNA"/>
</dbReference>
<dbReference type="InterPro" id="IPR018020">
    <property type="entry name" value="OHCU_decarboxylase"/>
</dbReference>
<dbReference type="SUPFAM" id="SSF158694">
    <property type="entry name" value="UraD-Like"/>
    <property type="match status" value="1"/>
</dbReference>
<dbReference type="PANTHER" id="PTHR43466">
    <property type="entry name" value="2-OXO-4-HYDROXY-4-CARBOXY-5-UREIDOIMIDAZOLINE DECARBOXYLASE-RELATED"/>
    <property type="match status" value="1"/>
</dbReference>
<protein>
    <recommendedName>
        <fullName evidence="3">2-oxo-4-hydroxy-4-carboxy-5-ureidoimidazoline decarboxylase</fullName>
        <ecNumber evidence="3">4.1.1.97</ecNumber>
    </recommendedName>
</protein>
<dbReference type="PANTHER" id="PTHR43466:SF1">
    <property type="entry name" value="2-OXO-4-HYDROXY-4-CARBOXY-5-UREIDOIMIDAZOLINE DECARBOXYLASE-RELATED"/>
    <property type="match status" value="1"/>
</dbReference>
<evidence type="ECO:0000259" key="7">
    <source>
        <dbReference type="Pfam" id="PF09349"/>
    </source>
</evidence>
<evidence type="ECO:0000256" key="4">
    <source>
        <dbReference type="ARBA" id="ARBA00022631"/>
    </source>
</evidence>
<name>A0A2N5DXT3_9GAMM</name>
<keyword evidence="9" id="KW-1185">Reference proteome</keyword>
<evidence type="ECO:0000256" key="3">
    <source>
        <dbReference type="ARBA" id="ARBA00012257"/>
    </source>
</evidence>
<dbReference type="Pfam" id="PF09349">
    <property type="entry name" value="OHCU_decarbox"/>
    <property type="match status" value="1"/>
</dbReference>
<sequence length="164" mass="17751">MTLNDFNALSPERAEALLRPCVAIPAWAEQLAAGRPYASPAMLLAAARQAAEGWNGADLAAALSAHPRIGERAAGQNAEAAFSRREQAGVAPDDQTADALRAGNLAYEQRFGRVFLVRAKGRSADEMLAILHRRLANSPAQEQQESLEQLRQITLLRLEELITP</sequence>
<comment type="caution">
    <text evidence="8">The sequence shown here is derived from an EMBL/GenBank/DDBJ whole genome shotgun (WGS) entry which is preliminary data.</text>
</comment>
<dbReference type="AlphaFoldDB" id="A0A2N5DXT3"/>
<organism evidence="8 9">
    <name type="scientific">Chimaeribacter coloradensis</name>
    <dbReference type="NCBI Taxonomy" id="2060068"/>
    <lineage>
        <taxon>Bacteria</taxon>
        <taxon>Pseudomonadati</taxon>
        <taxon>Pseudomonadota</taxon>
        <taxon>Gammaproteobacteria</taxon>
        <taxon>Enterobacterales</taxon>
        <taxon>Yersiniaceae</taxon>
        <taxon>Chimaeribacter</taxon>
    </lineage>
</organism>
<keyword evidence="6" id="KW-0456">Lyase</keyword>
<evidence type="ECO:0000256" key="2">
    <source>
        <dbReference type="ARBA" id="ARBA00004754"/>
    </source>
</evidence>
<evidence type="ECO:0000256" key="6">
    <source>
        <dbReference type="ARBA" id="ARBA00023239"/>
    </source>
</evidence>
<dbReference type="EC" id="4.1.1.97" evidence="3"/>
<dbReference type="Gene3D" id="1.10.3330.10">
    <property type="entry name" value="Oxo-4-hydroxy-4-carboxy-5-ureidoimidazoline decarboxylase"/>
    <property type="match status" value="1"/>
</dbReference>
<dbReference type="GO" id="GO:0019628">
    <property type="term" value="P:urate catabolic process"/>
    <property type="evidence" value="ECO:0007669"/>
    <property type="project" value="TreeGrafter"/>
</dbReference>
<evidence type="ECO:0000313" key="9">
    <source>
        <dbReference type="Proteomes" id="UP000234503"/>
    </source>
</evidence>
<accession>A0A2N5DXT3</accession>
<dbReference type="RefSeq" id="WP_101826082.1">
    <property type="nucleotide sequence ID" value="NZ_PJZH01000019.1"/>
</dbReference>
<keyword evidence="4" id="KW-0659">Purine metabolism</keyword>